<dbReference type="PROSITE" id="PS51371">
    <property type="entry name" value="CBS"/>
    <property type="match status" value="2"/>
</dbReference>
<dbReference type="PROSITE" id="PS50035">
    <property type="entry name" value="PLD"/>
    <property type="match status" value="1"/>
</dbReference>
<reference evidence="5" key="1">
    <citation type="journal article" date="2020" name="mSystems">
        <title>Genome- and Community-Level Interaction Insights into Carbon Utilization and Element Cycling Functions of Hydrothermarchaeota in Hydrothermal Sediment.</title>
        <authorList>
            <person name="Zhou Z."/>
            <person name="Liu Y."/>
            <person name="Xu W."/>
            <person name="Pan J."/>
            <person name="Luo Z.H."/>
            <person name="Li M."/>
        </authorList>
    </citation>
    <scope>NUCLEOTIDE SEQUENCE [LARGE SCALE GENOMIC DNA]</scope>
    <source>
        <strain evidence="5">SpSt-87</strain>
    </source>
</reference>
<accession>A0A7C3MCA9</accession>
<protein>
    <submittedName>
        <fullName evidence="5">CBS domain-containing protein</fullName>
    </submittedName>
</protein>
<dbReference type="Gene3D" id="3.10.580.10">
    <property type="entry name" value="CBS-domain"/>
    <property type="match status" value="2"/>
</dbReference>
<dbReference type="Gene3D" id="3.90.1530.10">
    <property type="entry name" value="Conserved hypothetical protein from pyrococcus furiosus pfu- 392566-001, ParB domain"/>
    <property type="match status" value="1"/>
</dbReference>
<comment type="caution">
    <text evidence="5">The sequence shown here is derived from an EMBL/GenBank/DDBJ whole genome shotgun (WGS) entry which is preliminary data.</text>
</comment>
<evidence type="ECO:0000259" key="3">
    <source>
        <dbReference type="PROSITE" id="PS50035"/>
    </source>
</evidence>
<dbReference type="PANTHER" id="PTHR43080:SF2">
    <property type="entry name" value="CBS DOMAIN-CONTAINING PROTEIN"/>
    <property type="match status" value="1"/>
</dbReference>
<evidence type="ECO:0000313" key="5">
    <source>
        <dbReference type="EMBL" id="HFW32913.1"/>
    </source>
</evidence>
<dbReference type="AlphaFoldDB" id="A0A7C3MCA9"/>
<dbReference type="InterPro" id="IPR046342">
    <property type="entry name" value="CBS_dom_sf"/>
</dbReference>
<dbReference type="InterPro" id="IPR016427">
    <property type="entry name" value="UCP004699_CBS/ParB"/>
</dbReference>
<dbReference type="InterPro" id="IPR051257">
    <property type="entry name" value="Diverse_CBS-Domain"/>
</dbReference>
<gene>
    <name evidence="5" type="ORF">ENW66_08220</name>
</gene>
<dbReference type="PIRSF" id="PIRSF004699">
    <property type="entry name" value="UCP004699_CBS_ParB"/>
    <property type="match status" value="1"/>
</dbReference>
<proteinExistence type="predicted"/>
<dbReference type="EMBL" id="DTLB01000047">
    <property type="protein sequence ID" value="HFW32913.1"/>
    <property type="molecule type" value="Genomic_DNA"/>
</dbReference>
<feature type="domain" description="PLD phosphodiesterase" evidence="3">
    <location>
        <begin position="88"/>
        <end position="118"/>
    </location>
</feature>
<organism evidence="5">
    <name type="scientific">Archaeoglobus fulgidus</name>
    <dbReference type="NCBI Taxonomy" id="2234"/>
    <lineage>
        <taxon>Archaea</taxon>
        <taxon>Methanobacteriati</taxon>
        <taxon>Methanobacteriota</taxon>
        <taxon>Archaeoglobi</taxon>
        <taxon>Archaeoglobales</taxon>
        <taxon>Archaeoglobaceae</taxon>
        <taxon>Archaeoglobus</taxon>
    </lineage>
</organism>
<feature type="domain" description="CBS" evidence="4">
    <location>
        <begin position="9"/>
        <end position="67"/>
    </location>
</feature>
<dbReference type="Pfam" id="PF02195">
    <property type="entry name" value="ParB_N"/>
    <property type="match status" value="1"/>
</dbReference>
<sequence>MSIKVKDYMTKNVYTLRPDNTVRDAVELVRKTGHDSFPVVDESMRVVGYISAVDLLDKPLETRIGDIMSKELYVARDFMDLRDAARVMFRTGHSKLPVVDDENRLVGIISNADVIRSQIEKVDPDKVEKLKKTIERVHGVKIKVRKGKVETARLIPTQSRIYADELKGRIHELKRGLAEPIVVIKKGSRHYLVDGHHRVVAAAKLGIKELDAYIIEVPEHIELGIEKLVKKRGLRSVRDVEIIENVPHPLVEITFRNMR</sequence>
<dbReference type="InterPro" id="IPR001736">
    <property type="entry name" value="PLipase_D/transphosphatidylase"/>
</dbReference>
<dbReference type="SMART" id="SM00470">
    <property type="entry name" value="ParB"/>
    <property type="match status" value="1"/>
</dbReference>
<dbReference type="SUPFAM" id="SSF54631">
    <property type="entry name" value="CBS-domain pair"/>
    <property type="match status" value="1"/>
</dbReference>
<feature type="domain" description="CBS" evidence="4">
    <location>
        <begin position="68"/>
        <end position="124"/>
    </location>
</feature>
<evidence type="ECO:0000256" key="2">
    <source>
        <dbReference type="PROSITE-ProRule" id="PRU00703"/>
    </source>
</evidence>
<dbReference type="SMART" id="SM00116">
    <property type="entry name" value="CBS"/>
    <property type="match status" value="2"/>
</dbReference>
<dbReference type="InterPro" id="IPR036086">
    <property type="entry name" value="ParB/Sulfiredoxin_sf"/>
</dbReference>
<keyword evidence="1 2" id="KW-0129">CBS domain</keyword>
<evidence type="ECO:0000259" key="4">
    <source>
        <dbReference type="PROSITE" id="PS51371"/>
    </source>
</evidence>
<dbReference type="SUPFAM" id="SSF110849">
    <property type="entry name" value="ParB/Sulfiredoxin"/>
    <property type="match status" value="1"/>
</dbReference>
<dbReference type="InterPro" id="IPR000644">
    <property type="entry name" value="CBS_dom"/>
</dbReference>
<evidence type="ECO:0000256" key="1">
    <source>
        <dbReference type="ARBA" id="ARBA00023122"/>
    </source>
</evidence>
<dbReference type="GO" id="GO:0003824">
    <property type="term" value="F:catalytic activity"/>
    <property type="evidence" value="ECO:0007669"/>
    <property type="project" value="InterPro"/>
</dbReference>
<dbReference type="InterPro" id="IPR003115">
    <property type="entry name" value="ParB_N"/>
</dbReference>
<dbReference type="PANTHER" id="PTHR43080">
    <property type="entry name" value="CBS DOMAIN-CONTAINING PROTEIN CBSX3, MITOCHONDRIAL"/>
    <property type="match status" value="1"/>
</dbReference>
<dbReference type="Pfam" id="PF00571">
    <property type="entry name" value="CBS"/>
    <property type="match status" value="2"/>
</dbReference>
<name>A0A7C3MCA9_ARCFL</name>